<evidence type="ECO:0000313" key="2">
    <source>
        <dbReference type="Proteomes" id="UP000887575"/>
    </source>
</evidence>
<sequence length="670" mass="78408">MVFRLLQAKWPRYAHLISARFFARIALAFAVTYFLFVTFYNYFSTPPLSLEFLHLQQLQSKAKDPTVCEVPQTDPWDPSILKYYAKQEPLECPEVQKQITKFRNGKVWFDKSLATGLKCWITPIFKGESDSKHEYGTRIEVDVEKAVEYEVAAEFIEVNCDSTGLMARNIYKYHYHNLKAKTENIHGKKILDATPEHPSVVMIGLDSMSYGNFIRQMPRTYRVMQNMGFQDMKSHVKVADNTYNNWMAILTGKRGTATKEFTNELIDEWNIWFDDFPIIWKNFSDQGYATLFAEDRPDIATLNYFGKLFGFQKPPTDHYFRTYWLAAFWSIIALRSKPYCYDSAGKHEIQLAYLDRFVNEYAGKRQFVFWWDQDMSHDYLNAIGRTDHSFARFLEKNSEVMQDSIIAVFSDHGHRYDKIRETVVGRLEARLPFLSFRIPLSIKQKYPNIAKSLAVNSQRMTTQFDLYDTLMKVVEGTYMKKEPYQPGQRTFPLWHPVPLKRTCYEAKVPEDYCPCFTEMEIPPKEAEKPAEAFIKYLNGLFVKFDREEELRWDEERKSGREFKKYTCQRLQLDSISFASVRLPPSKVIDDPQTGNELPKDGIEIQYRIVIQADAPSRAQIEGILVKKMGSGQYLPSGEIERNNRYGNTSHCVTDRTLKKICHCVELPMRR</sequence>
<dbReference type="PANTHER" id="PTHR10974:SF35">
    <property type="entry name" value="SULFATASE DOMAIN-CONTAINING PROTEIN"/>
    <property type="match status" value="1"/>
</dbReference>
<feature type="transmembrane region" description="Helical" evidence="1">
    <location>
        <begin position="21"/>
        <end position="43"/>
    </location>
</feature>
<dbReference type="CDD" id="cd16021">
    <property type="entry name" value="ALP_like"/>
    <property type="match status" value="1"/>
</dbReference>
<keyword evidence="1" id="KW-0472">Membrane</keyword>
<dbReference type="WBParaSite" id="MBELARI_LOCUS4815">
    <property type="protein sequence ID" value="MBELARI_LOCUS4815"/>
    <property type="gene ID" value="MBELARI_LOCUS4815"/>
</dbReference>
<name>A0AAF3FD68_9BILA</name>
<dbReference type="SUPFAM" id="SSF53649">
    <property type="entry name" value="Alkaline phosphatase-like"/>
    <property type="match status" value="1"/>
</dbReference>
<reference evidence="3" key="1">
    <citation type="submission" date="2024-02" db="UniProtKB">
        <authorList>
            <consortium name="WormBaseParasite"/>
        </authorList>
    </citation>
    <scope>IDENTIFICATION</scope>
</reference>
<keyword evidence="1" id="KW-1133">Transmembrane helix</keyword>
<dbReference type="FunFam" id="3.40.720.10:FF:000017">
    <property type="entry name" value="Predicted protein"/>
    <property type="match status" value="1"/>
</dbReference>
<accession>A0AAF3FD68</accession>
<evidence type="ECO:0000256" key="1">
    <source>
        <dbReference type="SAM" id="Phobius"/>
    </source>
</evidence>
<keyword evidence="2" id="KW-1185">Reference proteome</keyword>
<dbReference type="AlphaFoldDB" id="A0AAF3FD68"/>
<dbReference type="Gene3D" id="3.40.720.10">
    <property type="entry name" value="Alkaline Phosphatase, subunit A"/>
    <property type="match status" value="1"/>
</dbReference>
<organism evidence="2 3">
    <name type="scientific">Mesorhabditis belari</name>
    <dbReference type="NCBI Taxonomy" id="2138241"/>
    <lineage>
        <taxon>Eukaryota</taxon>
        <taxon>Metazoa</taxon>
        <taxon>Ecdysozoa</taxon>
        <taxon>Nematoda</taxon>
        <taxon>Chromadorea</taxon>
        <taxon>Rhabditida</taxon>
        <taxon>Rhabditina</taxon>
        <taxon>Rhabditomorpha</taxon>
        <taxon>Rhabditoidea</taxon>
        <taxon>Rhabditidae</taxon>
        <taxon>Mesorhabditinae</taxon>
        <taxon>Mesorhabditis</taxon>
    </lineage>
</organism>
<dbReference type="InterPro" id="IPR017850">
    <property type="entry name" value="Alkaline_phosphatase_core_sf"/>
</dbReference>
<dbReference type="InterPro" id="IPR004245">
    <property type="entry name" value="DUF229"/>
</dbReference>
<protein>
    <submittedName>
        <fullName evidence="3">Uncharacterized protein</fullName>
    </submittedName>
</protein>
<dbReference type="GO" id="GO:0005615">
    <property type="term" value="C:extracellular space"/>
    <property type="evidence" value="ECO:0007669"/>
    <property type="project" value="TreeGrafter"/>
</dbReference>
<keyword evidence="1" id="KW-0812">Transmembrane</keyword>
<dbReference type="Proteomes" id="UP000887575">
    <property type="component" value="Unassembled WGS sequence"/>
</dbReference>
<dbReference type="Pfam" id="PF02995">
    <property type="entry name" value="DUF229"/>
    <property type="match status" value="1"/>
</dbReference>
<proteinExistence type="predicted"/>
<dbReference type="PANTHER" id="PTHR10974">
    <property type="entry name" value="FI08016P-RELATED"/>
    <property type="match status" value="1"/>
</dbReference>
<evidence type="ECO:0000313" key="3">
    <source>
        <dbReference type="WBParaSite" id="MBELARI_LOCUS4815"/>
    </source>
</evidence>